<reference evidence="9" key="2">
    <citation type="submission" date="2021-04" db="EMBL/GenBank/DDBJ databases">
        <authorList>
            <person name="Gilroy R."/>
        </authorList>
    </citation>
    <scope>NUCLEOTIDE SEQUENCE</scope>
    <source>
        <strain evidence="9">8470</strain>
    </source>
</reference>
<evidence type="ECO:0000256" key="6">
    <source>
        <dbReference type="ARBA" id="ARBA00022989"/>
    </source>
</evidence>
<evidence type="ECO:0000313" key="10">
    <source>
        <dbReference type="Proteomes" id="UP000784286"/>
    </source>
</evidence>
<keyword evidence="3" id="KW-1003">Cell membrane</keyword>
<feature type="transmembrane region" description="Helical" evidence="8">
    <location>
        <begin position="53"/>
        <end position="81"/>
    </location>
</feature>
<comment type="subcellular location">
    <subcellularLocation>
        <location evidence="1">Cell membrane</location>
        <topology evidence="1">Multi-pass membrane protein</topology>
    </subcellularLocation>
</comment>
<evidence type="ECO:0000313" key="9">
    <source>
        <dbReference type="EMBL" id="MBU3855984.1"/>
    </source>
</evidence>
<dbReference type="NCBIfam" id="TIGR03426">
    <property type="entry name" value="shape_MreD"/>
    <property type="match status" value="1"/>
</dbReference>
<evidence type="ECO:0000256" key="1">
    <source>
        <dbReference type="ARBA" id="ARBA00004651"/>
    </source>
</evidence>
<reference evidence="9" key="1">
    <citation type="journal article" date="2021" name="PeerJ">
        <title>Extensive microbial diversity within the chicken gut microbiome revealed by metagenomics and culture.</title>
        <authorList>
            <person name="Gilroy R."/>
            <person name="Ravi A."/>
            <person name="Getino M."/>
            <person name="Pursley I."/>
            <person name="Horton D.L."/>
            <person name="Alikhan N.F."/>
            <person name="Baker D."/>
            <person name="Gharbi K."/>
            <person name="Hall N."/>
            <person name="Watson M."/>
            <person name="Adriaenssens E.M."/>
            <person name="Foster-Nyarko E."/>
            <person name="Jarju S."/>
            <person name="Secka A."/>
            <person name="Antonio M."/>
            <person name="Oren A."/>
            <person name="Chaudhuri R.R."/>
            <person name="La Ragione R."/>
            <person name="Hildebrand F."/>
            <person name="Pallen M.J."/>
        </authorList>
    </citation>
    <scope>NUCLEOTIDE SEQUENCE</scope>
    <source>
        <strain evidence="9">8470</strain>
    </source>
</reference>
<keyword evidence="6 8" id="KW-1133">Transmembrane helix</keyword>
<dbReference type="AlphaFoldDB" id="A0A948TMH6"/>
<keyword evidence="7 8" id="KW-0472">Membrane</keyword>
<evidence type="ECO:0000256" key="5">
    <source>
        <dbReference type="ARBA" id="ARBA00022960"/>
    </source>
</evidence>
<keyword evidence="5" id="KW-0133">Cell shape</keyword>
<feature type="transmembrane region" description="Helical" evidence="8">
    <location>
        <begin position="111"/>
        <end position="129"/>
    </location>
</feature>
<gene>
    <name evidence="9" type="primary">mreD</name>
    <name evidence="9" type="ORF">H9928_05425</name>
</gene>
<name>A0A948TMH6_9BACT</name>
<dbReference type="InterPro" id="IPR007227">
    <property type="entry name" value="Cell_shape_determining_MreD"/>
</dbReference>
<evidence type="ECO:0000256" key="2">
    <source>
        <dbReference type="ARBA" id="ARBA00007776"/>
    </source>
</evidence>
<protein>
    <submittedName>
        <fullName evidence="9">Rod shape-determining protein MreD</fullName>
    </submittedName>
</protein>
<proteinExistence type="inferred from homology"/>
<dbReference type="Proteomes" id="UP000784286">
    <property type="component" value="Unassembled WGS sequence"/>
</dbReference>
<organism evidence="9 10">
    <name type="scientific">Candidatus Phocaeicola excrementipullorum</name>
    <dbReference type="NCBI Taxonomy" id="2838731"/>
    <lineage>
        <taxon>Bacteria</taxon>
        <taxon>Pseudomonadati</taxon>
        <taxon>Bacteroidota</taxon>
        <taxon>Bacteroidia</taxon>
        <taxon>Bacteroidales</taxon>
        <taxon>Bacteroidaceae</taxon>
        <taxon>Phocaeicola</taxon>
    </lineage>
</organism>
<evidence type="ECO:0000256" key="8">
    <source>
        <dbReference type="SAM" id="Phobius"/>
    </source>
</evidence>
<evidence type="ECO:0000256" key="3">
    <source>
        <dbReference type="ARBA" id="ARBA00022475"/>
    </source>
</evidence>
<dbReference type="GO" id="GO:0008360">
    <property type="term" value="P:regulation of cell shape"/>
    <property type="evidence" value="ECO:0007669"/>
    <property type="project" value="UniProtKB-KW"/>
</dbReference>
<evidence type="ECO:0000256" key="7">
    <source>
        <dbReference type="ARBA" id="ARBA00023136"/>
    </source>
</evidence>
<keyword evidence="4 8" id="KW-0812">Transmembrane</keyword>
<dbReference type="EMBL" id="JAHLFJ010000050">
    <property type="protein sequence ID" value="MBU3855984.1"/>
    <property type="molecule type" value="Genomic_DNA"/>
</dbReference>
<sequence length="165" mass="18734">MQHLIRLQWFVLLVLLQALVLNHIHIGQFATPFLYIYFILKFNSGTNIKTLTLWAFFLGLSVDILSNTPGLNAAASVLTAFCRPRMLRILSTRDVSDNFEPSIRIMGMASFFRYSLATVFLHTATLNVIDAFSFVSFSTLVLKILTDTLITLVCILCIDSIRRNR</sequence>
<dbReference type="GO" id="GO:0005886">
    <property type="term" value="C:plasma membrane"/>
    <property type="evidence" value="ECO:0007669"/>
    <property type="project" value="UniProtKB-SubCell"/>
</dbReference>
<comment type="caution">
    <text evidence="9">The sequence shown here is derived from an EMBL/GenBank/DDBJ whole genome shotgun (WGS) entry which is preliminary data.</text>
</comment>
<evidence type="ECO:0000256" key="4">
    <source>
        <dbReference type="ARBA" id="ARBA00022692"/>
    </source>
</evidence>
<accession>A0A948TMH6</accession>
<comment type="similarity">
    <text evidence="2">Belongs to the MreD family.</text>
</comment>
<feature type="transmembrane region" description="Helical" evidence="8">
    <location>
        <begin position="135"/>
        <end position="158"/>
    </location>
</feature>